<dbReference type="Pfam" id="PF13649">
    <property type="entry name" value="Methyltransf_25"/>
    <property type="match status" value="1"/>
</dbReference>
<dbReference type="Gene3D" id="3.40.50.150">
    <property type="entry name" value="Vaccinia Virus protein VP39"/>
    <property type="match status" value="1"/>
</dbReference>
<evidence type="ECO:0000313" key="4">
    <source>
        <dbReference type="Proteomes" id="UP000024332"/>
    </source>
</evidence>
<dbReference type="AlphaFoldDB" id="A0A031LLN5"/>
<feature type="domain" description="Methyltransferase" evidence="2">
    <location>
        <begin position="45"/>
        <end position="131"/>
    </location>
</feature>
<comment type="caution">
    <text evidence="3">The sequence shown here is derived from an EMBL/GenBank/DDBJ whole genome shotgun (WGS) entry which is preliminary data.</text>
</comment>
<dbReference type="EMBL" id="JFZT01000043">
    <property type="protein sequence ID" value="EZQ06568.1"/>
    <property type="molecule type" value="Genomic_DNA"/>
</dbReference>
<dbReference type="SUPFAM" id="SSF53335">
    <property type="entry name" value="S-adenosyl-L-methionine-dependent methyltransferases"/>
    <property type="match status" value="1"/>
</dbReference>
<dbReference type="Gene3D" id="2.20.25.110">
    <property type="entry name" value="S-adenosyl-L-methionine-dependent methyltransferases"/>
    <property type="match status" value="1"/>
</dbReference>
<dbReference type="Proteomes" id="UP000024332">
    <property type="component" value="Unassembled WGS sequence"/>
</dbReference>
<protein>
    <submittedName>
        <fullName evidence="3">SAM-dependent methyltransferase</fullName>
    </submittedName>
</protein>
<organism evidence="3 4">
    <name type="scientific">Candidatus Acidianus copahuensis</name>
    <dbReference type="NCBI Taxonomy" id="1160895"/>
    <lineage>
        <taxon>Archaea</taxon>
        <taxon>Thermoproteota</taxon>
        <taxon>Thermoprotei</taxon>
        <taxon>Sulfolobales</taxon>
        <taxon>Sulfolobaceae</taxon>
        <taxon>Acidianus</taxon>
    </lineage>
</organism>
<keyword evidence="3" id="KW-0489">Methyltransferase</keyword>
<dbReference type="GO" id="GO:0008168">
    <property type="term" value="F:methyltransferase activity"/>
    <property type="evidence" value="ECO:0007669"/>
    <property type="project" value="UniProtKB-KW"/>
</dbReference>
<evidence type="ECO:0000256" key="1">
    <source>
        <dbReference type="ARBA" id="ARBA00022679"/>
    </source>
</evidence>
<dbReference type="CDD" id="cd02440">
    <property type="entry name" value="AdoMet_MTases"/>
    <property type="match status" value="1"/>
</dbReference>
<dbReference type="GO" id="GO:0032259">
    <property type="term" value="P:methylation"/>
    <property type="evidence" value="ECO:0007669"/>
    <property type="project" value="UniProtKB-KW"/>
</dbReference>
<keyword evidence="1 3" id="KW-0808">Transferase</keyword>
<sequence length="244" mass="28378">MSDIYFSIFETDFYINEILKVWEEGKKWAEWIDQLKKKYNLGNKVLDVPCGVGRVSYFLSKIGYDITGVDISEKMISLSKKNVEKGKFLRGDMRSLKSVIGNEKFDIVINIFNSLGFLSEEDDLQILDSIKNSTSGIAIINLDNRDYIIYNRPENYYAFVPPYLVENYSVFDPFSSRMKIKRIYKNQKGEVIGSLEYSQRYYSLHEIIAMLKKLGFKVLDVYSGHSWKKFDVTDPEMTIVVTAF</sequence>
<dbReference type="InterPro" id="IPR029063">
    <property type="entry name" value="SAM-dependent_MTases_sf"/>
</dbReference>
<gene>
    <name evidence="3" type="ORF">CM19_07220</name>
</gene>
<keyword evidence="4" id="KW-1185">Reference proteome</keyword>
<dbReference type="InterPro" id="IPR041698">
    <property type="entry name" value="Methyltransf_25"/>
</dbReference>
<proteinExistence type="predicted"/>
<dbReference type="RefSeq" id="WP_048099699.1">
    <property type="nucleotide sequence ID" value="NZ_JFZT01000043.1"/>
</dbReference>
<accession>A0A031LLN5</accession>
<dbReference type="PANTHER" id="PTHR43861">
    <property type="entry name" value="TRANS-ACONITATE 2-METHYLTRANSFERASE-RELATED"/>
    <property type="match status" value="1"/>
</dbReference>
<dbReference type="STRING" id="1160895.CM19_07220"/>
<evidence type="ECO:0000313" key="3">
    <source>
        <dbReference type="EMBL" id="EZQ06568.1"/>
    </source>
</evidence>
<reference evidence="3 4" key="1">
    <citation type="submission" date="2014-03" db="EMBL/GenBank/DDBJ databases">
        <title>Draft genome sequence of the novel thermoacidophilic archaea Acidianus copahuensis ALE1 strain, isolated from Copahue volcanic area in Neuquen Argentina.</title>
        <authorList>
            <person name="Urbieta M.S."/>
            <person name="Rascovan N."/>
            <person name="Castro C."/>
            <person name="Revale S."/>
            <person name="Giaveno M.A."/>
            <person name="Vazquez M.P."/>
            <person name="Donati E.R."/>
        </authorList>
    </citation>
    <scope>NUCLEOTIDE SEQUENCE [LARGE SCALE GENOMIC DNA]</scope>
    <source>
        <strain evidence="3 4">ALE1</strain>
    </source>
</reference>
<name>A0A031LLN5_9CREN</name>
<dbReference type="OrthoDB" id="1018at2157"/>
<evidence type="ECO:0000259" key="2">
    <source>
        <dbReference type="Pfam" id="PF13649"/>
    </source>
</evidence>